<dbReference type="PANTHER" id="PTHR30618">
    <property type="entry name" value="NCS1 FAMILY PURINE/PYRIMIDINE TRANSPORTER"/>
    <property type="match status" value="1"/>
</dbReference>
<dbReference type="AlphaFoldDB" id="A0A495A4T5"/>
<dbReference type="GO" id="GO:0015205">
    <property type="term" value="F:nucleobase transmembrane transporter activity"/>
    <property type="evidence" value="ECO:0007669"/>
    <property type="project" value="TreeGrafter"/>
</dbReference>
<keyword evidence="4 6" id="KW-1133">Transmembrane helix</keyword>
<organism evidence="7 8">
    <name type="scientific">Oceanobacillus halophilus</name>
    <dbReference type="NCBI Taxonomy" id="930130"/>
    <lineage>
        <taxon>Bacteria</taxon>
        <taxon>Bacillati</taxon>
        <taxon>Bacillota</taxon>
        <taxon>Bacilli</taxon>
        <taxon>Bacillales</taxon>
        <taxon>Bacillaceae</taxon>
        <taxon>Oceanobacillus</taxon>
    </lineage>
</organism>
<evidence type="ECO:0000256" key="1">
    <source>
        <dbReference type="ARBA" id="ARBA00004141"/>
    </source>
</evidence>
<sequence length="489" mass="53523">MQEKGKSSSYLKSPDLMPVKHNERKIGVMGFFAMWVGMAILLATFDIGASGIQNISLLWVVIATLVGCLLIGGIISIIGDIGVEHGISFPVYMRAPFGTVGTHIPSVTRAVTASFWFGLNTYFGSTAINAILNIMFPGFDNWLLCYVVFALFQLINTASGIKWIERFADLAAPIIVVISLIMYSTLTAEVKAQGEEVWAWVASPVTGSAAVTAFMVVIFANMGFWATLGCDIPTISRHFKAPKYERNWFKRNKTTVVGSLIAMPLTEAFMIMIGAAAFMVAGTSNPVTALQETASGWMLATLLFMIVLTQWSTNTAANVLPAAAVFSNVLGPKVSHGVAVFVAGIVGTIIQPWSVFEILTQVLLIIGAVLSAVSGILFADYYLLRKRRINVPDLYRNSGQYRFNGGINMVGFISWAIGGVIATFFMTYSFIVGFVIAAVLYYVLTKYWYIKKFPQAEIIDPDDDKYLGITVGRDWVIDEELEKDEVVAK</sequence>
<dbReference type="Proteomes" id="UP000269301">
    <property type="component" value="Unassembled WGS sequence"/>
</dbReference>
<feature type="transmembrane region" description="Helical" evidence="6">
    <location>
        <begin position="294"/>
        <end position="313"/>
    </location>
</feature>
<protein>
    <submittedName>
        <fullName evidence="7">Nitrate reductase</fullName>
    </submittedName>
</protein>
<evidence type="ECO:0000256" key="4">
    <source>
        <dbReference type="ARBA" id="ARBA00022989"/>
    </source>
</evidence>
<gene>
    <name evidence="7" type="ORF">D8M06_07140</name>
</gene>
<evidence type="ECO:0000313" key="8">
    <source>
        <dbReference type="Proteomes" id="UP000269301"/>
    </source>
</evidence>
<feature type="transmembrane region" description="Helical" evidence="6">
    <location>
        <begin position="431"/>
        <end position="449"/>
    </location>
</feature>
<reference evidence="7 8" key="1">
    <citation type="journal article" date="2016" name="Int. J. Syst. Evol. Microbiol.">
        <title>Oceanobacillus halophilus sp. nov., a novel moderately halophilic bacterium from a hypersaline lake.</title>
        <authorList>
            <person name="Amoozegar M.A."/>
            <person name="Bagheri M."/>
            <person name="Makhdoumi A."/>
            <person name="Nikou M.M."/>
            <person name="Fazeli S.A.S."/>
            <person name="Schumann P."/>
            <person name="Sproer C."/>
            <person name="Sanchez-Porro C."/>
            <person name="Ventosa A."/>
        </authorList>
    </citation>
    <scope>NUCLEOTIDE SEQUENCE [LARGE SCALE GENOMIC DNA]</scope>
    <source>
        <strain evidence="7 8">DSM 23996</strain>
    </source>
</reference>
<comment type="subcellular location">
    <subcellularLocation>
        <location evidence="1">Membrane</location>
        <topology evidence="1">Multi-pass membrane protein</topology>
    </subcellularLocation>
</comment>
<feature type="transmembrane region" description="Helical" evidence="6">
    <location>
        <begin position="334"/>
        <end position="356"/>
    </location>
</feature>
<dbReference type="Pfam" id="PF02133">
    <property type="entry name" value="Transp_cyt_pur"/>
    <property type="match status" value="1"/>
</dbReference>
<keyword evidence="5 6" id="KW-0472">Membrane</keyword>
<proteinExistence type="inferred from homology"/>
<comment type="caution">
    <text evidence="7">The sequence shown here is derived from an EMBL/GenBank/DDBJ whole genome shotgun (WGS) entry which is preliminary data.</text>
</comment>
<name>A0A495A4T5_9BACI</name>
<dbReference type="InterPro" id="IPR001248">
    <property type="entry name" value="Pur-cyt_permease"/>
</dbReference>
<feature type="transmembrane region" description="Helical" evidence="6">
    <location>
        <begin position="405"/>
        <end position="425"/>
    </location>
</feature>
<dbReference type="EMBL" id="RBZP01000003">
    <property type="protein sequence ID" value="RKQ34687.1"/>
    <property type="molecule type" value="Genomic_DNA"/>
</dbReference>
<feature type="transmembrane region" description="Helical" evidence="6">
    <location>
        <begin position="256"/>
        <end position="282"/>
    </location>
</feature>
<evidence type="ECO:0000256" key="3">
    <source>
        <dbReference type="ARBA" id="ARBA00022692"/>
    </source>
</evidence>
<keyword evidence="3 6" id="KW-0812">Transmembrane</keyword>
<evidence type="ECO:0000313" key="7">
    <source>
        <dbReference type="EMBL" id="RKQ34687.1"/>
    </source>
</evidence>
<feature type="transmembrane region" description="Helical" evidence="6">
    <location>
        <begin position="198"/>
        <end position="219"/>
    </location>
</feature>
<dbReference type="PANTHER" id="PTHR30618:SF0">
    <property type="entry name" value="PURINE-URACIL PERMEASE NCS1"/>
    <property type="match status" value="1"/>
</dbReference>
<feature type="transmembrane region" description="Helical" evidence="6">
    <location>
        <begin position="57"/>
        <end position="83"/>
    </location>
</feature>
<dbReference type="Gene3D" id="1.10.4160.10">
    <property type="entry name" value="Hydantoin permease"/>
    <property type="match status" value="1"/>
</dbReference>
<keyword evidence="8" id="KW-1185">Reference proteome</keyword>
<dbReference type="InterPro" id="IPR045225">
    <property type="entry name" value="Uracil/uridine/allantoin_perm"/>
</dbReference>
<feature type="transmembrane region" description="Helical" evidence="6">
    <location>
        <begin position="362"/>
        <end position="384"/>
    </location>
</feature>
<feature type="transmembrane region" description="Helical" evidence="6">
    <location>
        <begin position="26"/>
        <end position="45"/>
    </location>
</feature>
<feature type="transmembrane region" description="Helical" evidence="6">
    <location>
        <begin position="130"/>
        <end position="155"/>
    </location>
</feature>
<accession>A0A495A4T5</accession>
<feature type="transmembrane region" description="Helical" evidence="6">
    <location>
        <begin position="167"/>
        <end position="186"/>
    </location>
</feature>
<comment type="similarity">
    <text evidence="2">Belongs to the purine-cytosine permease (2.A.39) family.</text>
</comment>
<dbReference type="CDD" id="cd10323">
    <property type="entry name" value="SLC-NCS1sbd"/>
    <property type="match status" value="1"/>
</dbReference>
<dbReference type="GO" id="GO:0005886">
    <property type="term" value="C:plasma membrane"/>
    <property type="evidence" value="ECO:0007669"/>
    <property type="project" value="TreeGrafter"/>
</dbReference>
<evidence type="ECO:0000256" key="5">
    <source>
        <dbReference type="ARBA" id="ARBA00023136"/>
    </source>
</evidence>
<evidence type="ECO:0000256" key="6">
    <source>
        <dbReference type="SAM" id="Phobius"/>
    </source>
</evidence>
<dbReference type="OrthoDB" id="9780088at2"/>
<evidence type="ECO:0000256" key="2">
    <source>
        <dbReference type="ARBA" id="ARBA00008974"/>
    </source>
</evidence>